<protein>
    <submittedName>
        <fullName evidence="6">Hydrogen peroxide-inducible genes activator</fullName>
    </submittedName>
</protein>
<comment type="similarity">
    <text evidence="1">Belongs to the LysR transcriptional regulatory family.</text>
</comment>
<organism evidence="6 7">
    <name type="scientific">Novosphingobium humi</name>
    <dbReference type="NCBI Taxonomy" id="2282397"/>
    <lineage>
        <taxon>Bacteria</taxon>
        <taxon>Pseudomonadati</taxon>
        <taxon>Pseudomonadota</taxon>
        <taxon>Alphaproteobacteria</taxon>
        <taxon>Sphingomonadales</taxon>
        <taxon>Sphingomonadaceae</taxon>
        <taxon>Novosphingobium</taxon>
    </lineage>
</organism>
<keyword evidence="3" id="KW-0238">DNA-binding</keyword>
<proteinExistence type="inferred from homology"/>
<keyword evidence="4" id="KW-0804">Transcription</keyword>
<dbReference type="Gene3D" id="1.10.10.10">
    <property type="entry name" value="Winged helix-like DNA-binding domain superfamily/Winged helix DNA-binding domain"/>
    <property type="match status" value="1"/>
</dbReference>
<dbReference type="Gene3D" id="3.40.190.10">
    <property type="entry name" value="Periplasmic binding protein-like II"/>
    <property type="match status" value="2"/>
</dbReference>
<evidence type="ECO:0000313" key="6">
    <source>
        <dbReference type="EMBL" id="WCT78286.1"/>
    </source>
</evidence>
<keyword evidence="2" id="KW-0805">Transcription regulation</keyword>
<name>A0ABY7TYD0_9SPHN</name>
<evidence type="ECO:0000256" key="3">
    <source>
        <dbReference type="ARBA" id="ARBA00023125"/>
    </source>
</evidence>
<dbReference type="InterPro" id="IPR000847">
    <property type="entry name" value="LysR_HTH_N"/>
</dbReference>
<dbReference type="Pfam" id="PF03466">
    <property type="entry name" value="LysR_substrate"/>
    <property type="match status" value="1"/>
</dbReference>
<accession>A0ABY7TYD0</accession>
<dbReference type="InterPro" id="IPR036390">
    <property type="entry name" value="WH_DNA-bd_sf"/>
</dbReference>
<dbReference type="InterPro" id="IPR036388">
    <property type="entry name" value="WH-like_DNA-bd_sf"/>
</dbReference>
<dbReference type="PANTHER" id="PTHR30419:SF29">
    <property type="entry name" value="LYSR-FAMILY TRANSCRIPTIONAL REGULATOR"/>
    <property type="match status" value="1"/>
</dbReference>
<dbReference type="PANTHER" id="PTHR30419">
    <property type="entry name" value="HTH-TYPE TRANSCRIPTIONAL REGULATOR YBHD"/>
    <property type="match status" value="1"/>
</dbReference>
<keyword evidence="7" id="KW-1185">Reference proteome</keyword>
<dbReference type="SUPFAM" id="SSF46785">
    <property type="entry name" value="Winged helix' DNA-binding domain"/>
    <property type="match status" value="1"/>
</dbReference>
<dbReference type="Proteomes" id="UP001218231">
    <property type="component" value="Chromosome"/>
</dbReference>
<evidence type="ECO:0000259" key="5">
    <source>
        <dbReference type="PROSITE" id="PS50931"/>
    </source>
</evidence>
<evidence type="ECO:0000256" key="1">
    <source>
        <dbReference type="ARBA" id="ARBA00009437"/>
    </source>
</evidence>
<dbReference type="CDD" id="cd08411">
    <property type="entry name" value="PBP2_OxyR"/>
    <property type="match status" value="1"/>
</dbReference>
<dbReference type="InterPro" id="IPR005119">
    <property type="entry name" value="LysR_subst-bd"/>
</dbReference>
<dbReference type="SUPFAM" id="SSF53850">
    <property type="entry name" value="Periplasmic binding protein-like II"/>
    <property type="match status" value="1"/>
</dbReference>
<evidence type="ECO:0000313" key="7">
    <source>
        <dbReference type="Proteomes" id="UP001218231"/>
    </source>
</evidence>
<evidence type="ECO:0000256" key="2">
    <source>
        <dbReference type="ARBA" id="ARBA00023015"/>
    </source>
</evidence>
<gene>
    <name evidence="6" type="ORF">PQ457_04745</name>
</gene>
<dbReference type="EMBL" id="CP117417">
    <property type="protein sequence ID" value="WCT78286.1"/>
    <property type="molecule type" value="Genomic_DNA"/>
</dbReference>
<dbReference type="Pfam" id="PF00126">
    <property type="entry name" value="HTH_1"/>
    <property type="match status" value="1"/>
</dbReference>
<dbReference type="PRINTS" id="PR00039">
    <property type="entry name" value="HTHLYSR"/>
</dbReference>
<evidence type="ECO:0000256" key="4">
    <source>
        <dbReference type="ARBA" id="ARBA00023163"/>
    </source>
</evidence>
<dbReference type="InterPro" id="IPR050950">
    <property type="entry name" value="HTH-type_LysR_regulators"/>
</dbReference>
<sequence length="305" mass="33634">MTSFRQLQYLIAVADRKNFRLAASSLHVSQPTLSLQLQKLEEQLDVRLIERSVHPVCLTPIGHEIVARARKLLLDLNELEACAKRSTGELVGTISLGVSPTLGPYLLPGIVGVLKQEMPSLHLYIREGIPQEQMFDLRSGALDMILTPVTSIGSDLHIEHLFDEDLHLVAPPEHPFAARSGLRRSDLGGADTLGIDPRYPFHQQTREICSELGLNLLGNYEGTSLDSLSQMCASGLGLAILPDLYLRSEVGGKNIIVPLAIQDWKSRRSVAAIWRANSVYGHHYAQVAMIIKREAQLMLNAKAQG</sequence>
<reference evidence="6 7" key="1">
    <citation type="submission" date="2023-02" db="EMBL/GenBank/DDBJ databases">
        <title>Genome sequence of Novosphingobium humi KACC 19094.</title>
        <authorList>
            <person name="Kim S."/>
            <person name="Heo J."/>
            <person name="Kwon S.-W."/>
        </authorList>
    </citation>
    <scope>NUCLEOTIDE SEQUENCE [LARGE SCALE GENOMIC DNA]</scope>
    <source>
        <strain evidence="6 7">KACC 19094</strain>
    </source>
</reference>
<feature type="domain" description="HTH lysR-type" evidence="5">
    <location>
        <begin position="1"/>
        <end position="59"/>
    </location>
</feature>
<dbReference type="PROSITE" id="PS50931">
    <property type="entry name" value="HTH_LYSR"/>
    <property type="match status" value="1"/>
</dbReference>
<dbReference type="RefSeq" id="WP_273618616.1">
    <property type="nucleotide sequence ID" value="NZ_CP117417.1"/>
</dbReference>